<evidence type="ECO:0000259" key="2">
    <source>
        <dbReference type="Pfam" id="PF18067"/>
    </source>
</evidence>
<dbReference type="InterPro" id="IPR050228">
    <property type="entry name" value="Carboxylesterase_BioH"/>
</dbReference>
<reference evidence="5" key="1">
    <citation type="submission" date="2016-07" db="EMBL/GenBank/DDBJ databases">
        <title>Sequence Frankia sp. strain CcI1.17.</title>
        <authorList>
            <person name="Ghodhbane-Gtari F."/>
            <person name="Swanson E."/>
            <person name="Gueddou A."/>
            <person name="Morris K."/>
            <person name="Hezbri K."/>
            <person name="Ktari A."/>
            <person name="Nouioui I."/>
            <person name="Abebe-Akele F."/>
            <person name="Simpson S."/>
            <person name="Thomas K."/>
            <person name="Gtari M."/>
            <person name="Tisa L.S."/>
            <person name="Hurst S."/>
        </authorList>
    </citation>
    <scope>NUCLEOTIDE SEQUENCE [LARGE SCALE GENOMIC DNA]</scope>
    <source>
        <strain evidence="5">Cc1.17</strain>
    </source>
</reference>
<gene>
    <name evidence="4" type="ORF">CC117_13765</name>
</gene>
<protein>
    <recommendedName>
        <fullName evidence="6">AFL C-terminal domain-containing protein</fullName>
    </recommendedName>
</protein>
<dbReference type="InterPro" id="IPR049036">
    <property type="entry name" value="AF_1763-like_C"/>
</dbReference>
<dbReference type="PANTHER" id="PTHR43194:SF2">
    <property type="entry name" value="PEROXISOMAL MEMBRANE PROTEIN LPX1"/>
    <property type="match status" value="1"/>
</dbReference>
<dbReference type="InterPro" id="IPR040664">
    <property type="entry name" value="AFL_C"/>
</dbReference>
<feature type="domain" description="AF-1763-like C-terminal" evidence="3">
    <location>
        <begin position="325"/>
        <end position="437"/>
    </location>
</feature>
<dbReference type="GO" id="GO:0016787">
    <property type="term" value="F:hydrolase activity"/>
    <property type="evidence" value="ECO:0007669"/>
    <property type="project" value="InterPro"/>
</dbReference>
<dbReference type="Gene3D" id="2.60.40.2200">
    <property type="match status" value="1"/>
</dbReference>
<dbReference type="Gene3D" id="2.60.40.2190">
    <property type="match status" value="1"/>
</dbReference>
<dbReference type="Pfam" id="PF18067">
    <property type="entry name" value="Lipase_C"/>
    <property type="match status" value="1"/>
</dbReference>
<dbReference type="OrthoDB" id="8871309at2"/>
<evidence type="ECO:0008006" key="6">
    <source>
        <dbReference type="Google" id="ProtNLM"/>
    </source>
</evidence>
<proteinExistence type="predicted"/>
<feature type="domain" description="AFL C-terminal" evidence="2">
    <location>
        <begin position="211"/>
        <end position="305"/>
    </location>
</feature>
<evidence type="ECO:0000313" key="5">
    <source>
        <dbReference type="Proteomes" id="UP000179627"/>
    </source>
</evidence>
<dbReference type="EMBL" id="MBLM01000080">
    <property type="protein sequence ID" value="OHV40240.1"/>
    <property type="molecule type" value="Genomic_DNA"/>
</dbReference>
<dbReference type="PANTHER" id="PTHR43194">
    <property type="entry name" value="HYDROLASE ALPHA/BETA FOLD FAMILY"/>
    <property type="match status" value="1"/>
</dbReference>
<dbReference type="InterPro" id="IPR029058">
    <property type="entry name" value="AB_hydrolase_fold"/>
</dbReference>
<dbReference type="InterPro" id="IPR002918">
    <property type="entry name" value="Lipase_EstA/Esterase_EstB"/>
</dbReference>
<feature type="region of interest" description="Disordered" evidence="1">
    <location>
        <begin position="1"/>
        <end position="33"/>
    </location>
</feature>
<dbReference type="Pfam" id="PF01674">
    <property type="entry name" value="Lipase_2"/>
    <property type="match status" value="1"/>
</dbReference>
<dbReference type="SUPFAM" id="SSF53474">
    <property type="entry name" value="alpha/beta-Hydrolases"/>
    <property type="match status" value="1"/>
</dbReference>
<accession>A0A1S1R230</accession>
<sequence>MAVTGAATVACSDSSVPPAPVPTTTPVEPPADPSRLPILFVHGGAGSGAQFETPARRFAANGYPVGHIDAIDWDSTFTVETAEQVHARIDARIDALLTATGAARVELVGHSMGTMISQDYLTSRPERAARVAHYVNLDGRTAQAPPGGVPTLAVWAEGDPARQIVGADNVQFADLGHTESVTSPRIFAAEFEFFTGRKPATTEIRPTAGGMIQLSGRAVLFPTNVGLSEGRLEVYEVEAATGKRRPGSPVAATALTGEGAFGPIAARAGASYEFAVLRPGAATHHFYFQPFQRNDRLIRLLTSRPGEGLGARMETAPAHTNITISRYREWWGDQGPASDQLLVDGANLLNPANTPRQKRPIGLFLTDVGTDRRTDLTAPIPAFFSVIFMTGMDVFLPTDDTAIILESVQRGTGGHRDVIAVPAFPSSEHRVSVLFNDYS</sequence>
<evidence type="ECO:0000259" key="3">
    <source>
        <dbReference type="Pfam" id="PF21768"/>
    </source>
</evidence>
<evidence type="ECO:0000256" key="1">
    <source>
        <dbReference type="SAM" id="MobiDB-lite"/>
    </source>
</evidence>
<dbReference type="AlphaFoldDB" id="A0A1S1R230"/>
<dbReference type="Pfam" id="PF21768">
    <property type="entry name" value="AF_1763-like_C"/>
    <property type="match status" value="1"/>
</dbReference>
<keyword evidence="5" id="KW-1185">Reference proteome</keyword>
<dbReference type="Proteomes" id="UP000179627">
    <property type="component" value="Unassembled WGS sequence"/>
</dbReference>
<organism evidence="4 5">
    <name type="scientific">Parafrankia colletiae</name>
    <dbReference type="NCBI Taxonomy" id="573497"/>
    <lineage>
        <taxon>Bacteria</taxon>
        <taxon>Bacillati</taxon>
        <taxon>Actinomycetota</taxon>
        <taxon>Actinomycetes</taxon>
        <taxon>Frankiales</taxon>
        <taxon>Frankiaceae</taxon>
        <taxon>Parafrankia</taxon>
    </lineage>
</organism>
<comment type="caution">
    <text evidence="4">The sequence shown here is derived from an EMBL/GenBank/DDBJ whole genome shotgun (WGS) entry which is preliminary data.</text>
</comment>
<dbReference type="Gene3D" id="3.40.50.1820">
    <property type="entry name" value="alpha/beta hydrolase"/>
    <property type="match status" value="1"/>
</dbReference>
<name>A0A1S1R230_9ACTN</name>
<feature type="compositionally biased region" description="Pro residues" evidence="1">
    <location>
        <begin position="17"/>
        <end position="32"/>
    </location>
</feature>
<dbReference type="GO" id="GO:0016042">
    <property type="term" value="P:lipid catabolic process"/>
    <property type="evidence" value="ECO:0007669"/>
    <property type="project" value="InterPro"/>
</dbReference>
<evidence type="ECO:0000313" key="4">
    <source>
        <dbReference type="EMBL" id="OHV40240.1"/>
    </source>
</evidence>